<dbReference type="PANTHER" id="PTHR34227:SF1">
    <property type="entry name" value="DIMETHYL SULFOXIDE REDUCTASE CHAPERONE-RELATED"/>
    <property type="match status" value="1"/>
</dbReference>
<keyword evidence="3" id="KW-1185">Reference proteome</keyword>
<evidence type="ECO:0000256" key="1">
    <source>
        <dbReference type="ARBA" id="ARBA00023186"/>
    </source>
</evidence>
<name>G7VEC6_9CREN</name>
<dbReference type="STRING" id="1104324.P186_2712"/>
<dbReference type="BioCyc" id="PSP1104324:GJSN-2657-MONOMER"/>
<organism evidence="2 3">
    <name type="scientific">Pyrobaculum ferrireducens</name>
    <dbReference type="NCBI Taxonomy" id="1104324"/>
    <lineage>
        <taxon>Archaea</taxon>
        <taxon>Thermoproteota</taxon>
        <taxon>Thermoprotei</taxon>
        <taxon>Thermoproteales</taxon>
        <taxon>Thermoproteaceae</taxon>
        <taxon>Pyrobaculum</taxon>
    </lineage>
</organism>
<dbReference type="Gene3D" id="1.10.3480.10">
    <property type="entry name" value="TorD-like"/>
    <property type="match status" value="1"/>
</dbReference>
<dbReference type="AlphaFoldDB" id="G7VEC6"/>
<dbReference type="SUPFAM" id="SSF89155">
    <property type="entry name" value="TorD-like"/>
    <property type="match status" value="1"/>
</dbReference>
<dbReference type="EMBL" id="CP003098">
    <property type="protein sequence ID" value="AET34096.1"/>
    <property type="molecule type" value="Genomic_DNA"/>
</dbReference>
<gene>
    <name evidence="2" type="ORF">P186_2712</name>
</gene>
<dbReference type="eggNOG" id="arCOG01506">
    <property type="taxonomic scope" value="Archaea"/>
</dbReference>
<dbReference type="KEGG" id="pyr:P186_2712"/>
<dbReference type="PANTHER" id="PTHR34227">
    <property type="entry name" value="CHAPERONE PROTEIN YCDY"/>
    <property type="match status" value="1"/>
</dbReference>
<keyword evidence="1" id="KW-0143">Chaperone</keyword>
<dbReference type="InterPro" id="IPR036411">
    <property type="entry name" value="TorD-like_sf"/>
</dbReference>
<dbReference type="Pfam" id="PF02613">
    <property type="entry name" value="Nitrate_red_del"/>
    <property type="match status" value="1"/>
</dbReference>
<dbReference type="HOGENOM" id="CLU_1507444_0_0_2"/>
<proteinExistence type="predicted"/>
<dbReference type="GeneID" id="11594314"/>
<evidence type="ECO:0000313" key="3">
    <source>
        <dbReference type="Proteomes" id="UP000005867"/>
    </source>
</evidence>
<protein>
    <submittedName>
        <fullName evidence="2">Uncharacterized protein</fullName>
    </submittedName>
</protein>
<sequence>MSLSPLYRFVSYLLIRELEPDDLPKVRHVVDNLPEPYRGDMLSELDRGDAYLRLRVDFTKTLLMYVHLYESVFVDPSGLMCTDVSAEVLRYYAKFGYEPDLRSARVRCGDHLGLELLFAASLMEEGRREAAADFFERHLGRWGPLAGFAIYRSAATSFYKSLGMLVAELIAEGYENLR</sequence>
<dbReference type="OrthoDB" id="320758at2157"/>
<dbReference type="RefSeq" id="WP_014289921.1">
    <property type="nucleotide sequence ID" value="NC_016645.1"/>
</dbReference>
<accession>G7VEC6</accession>
<dbReference type="InterPro" id="IPR050289">
    <property type="entry name" value="TorD/DmsD_chaperones"/>
</dbReference>
<dbReference type="InterPro" id="IPR020945">
    <property type="entry name" value="DMSO/NO3_reduct_chaperone"/>
</dbReference>
<dbReference type="Proteomes" id="UP000005867">
    <property type="component" value="Chromosome"/>
</dbReference>
<reference evidence="2 3" key="1">
    <citation type="journal article" date="2012" name="J. Bacteriol.">
        <title>Complete genome sequence of strain 1860, a crenarchaeon of the genus pyrobaculum able to grow with various electron acceptors.</title>
        <authorList>
            <person name="Mardanov A.V."/>
            <person name="Gumerov V.M."/>
            <person name="Slobodkina G.B."/>
            <person name="Beletsky A.V."/>
            <person name="Bonch-Osmolovskaya E.A."/>
            <person name="Ravin N.V."/>
            <person name="Skryabin K.G."/>
        </authorList>
    </citation>
    <scope>NUCLEOTIDE SEQUENCE [LARGE SCALE GENOMIC DNA]</scope>
    <source>
        <strain evidence="2 3">1860</strain>
    </source>
</reference>
<evidence type="ECO:0000313" key="2">
    <source>
        <dbReference type="EMBL" id="AET34096.1"/>
    </source>
</evidence>